<evidence type="ECO:0000259" key="7">
    <source>
        <dbReference type="PROSITE" id="PS50089"/>
    </source>
</evidence>
<dbReference type="InterPro" id="IPR027370">
    <property type="entry name" value="Znf-RING_euk"/>
</dbReference>
<keyword evidence="6" id="KW-0175">Coiled coil</keyword>
<keyword evidence="3" id="KW-0862">Zinc</keyword>
<name>A0A3N4IN17_ASCIM</name>
<organism evidence="8 9">
    <name type="scientific">Ascobolus immersus RN42</name>
    <dbReference type="NCBI Taxonomy" id="1160509"/>
    <lineage>
        <taxon>Eukaryota</taxon>
        <taxon>Fungi</taxon>
        <taxon>Dikarya</taxon>
        <taxon>Ascomycota</taxon>
        <taxon>Pezizomycotina</taxon>
        <taxon>Pezizomycetes</taxon>
        <taxon>Pezizales</taxon>
        <taxon>Ascobolaceae</taxon>
        <taxon>Ascobolus</taxon>
    </lineage>
</organism>
<protein>
    <recommendedName>
        <fullName evidence="7">RING-type domain-containing protein</fullName>
    </recommendedName>
</protein>
<evidence type="ECO:0000256" key="3">
    <source>
        <dbReference type="ARBA" id="ARBA00022833"/>
    </source>
</evidence>
<evidence type="ECO:0000313" key="9">
    <source>
        <dbReference type="Proteomes" id="UP000275078"/>
    </source>
</evidence>
<comment type="similarity">
    <text evidence="4">Belongs to the NOSIP family.</text>
</comment>
<dbReference type="PROSITE" id="PS50089">
    <property type="entry name" value="ZF_RING_2"/>
    <property type="match status" value="1"/>
</dbReference>
<dbReference type="SUPFAM" id="SSF57850">
    <property type="entry name" value="RING/U-box"/>
    <property type="match status" value="1"/>
</dbReference>
<dbReference type="PROSITE" id="PS00518">
    <property type="entry name" value="ZF_RING_1"/>
    <property type="match status" value="1"/>
</dbReference>
<dbReference type="GO" id="GO:0008270">
    <property type="term" value="F:zinc ion binding"/>
    <property type="evidence" value="ECO:0007669"/>
    <property type="project" value="UniProtKB-KW"/>
</dbReference>
<feature type="coiled-coil region" evidence="6">
    <location>
        <begin position="76"/>
        <end position="115"/>
    </location>
</feature>
<evidence type="ECO:0000256" key="4">
    <source>
        <dbReference type="PIRNR" id="PIRNR023577"/>
    </source>
</evidence>
<gene>
    <name evidence="8" type="ORF">BJ508DRAFT_410297</name>
</gene>
<evidence type="ECO:0000256" key="1">
    <source>
        <dbReference type="ARBA" id="ARBA00022723"/>
    </source>
</evidence>
<evidence type="ECO:0000313" key="8">
    <source>
        <dbReference type="EMBL" id="RPA87532.1"/>
    </source>
</evidence>
<keyword evidence="4" id="KW-0539">Nucleus</keyword>
<feature type="domain" description="RING-type" evidence="7">
    <location>
        <begin position="266"/>
        <end position="318"/>
    </location>
</feature>
<comment type="subcellular location">
    <subcellularLocation>
        <location evidence="4">Nucleus</location>
    </subcellularLocation>
</comment>
<keyword evidence="1" id="KW-0479">Metal-binding</keyword>
<reference evidence="8 9" key="1">
    <citation type="journal article" date="2018" name="Nat. Ecol. Evol.">
        <title>Pezizomycetes genomes reveal the molecular basis of ectomycorrhizal truffle lifestyle.</title>
        <authorList>
            <person name="Murat C."/>
            <person name="Payen T."/>
            <person name="Noel B."/>
            <person name="Kuo A."/>
            <person name="Morin E."/>
            <person name="Chen J."/>
            <person name="Kohler A."/>
            <person name="Krizsan K."/>
            <person name="Balestrini R."/>
            <person name="Da Silva C."/>
            <person name="Montanini B."/>
            <person name="Hainaut M."/>
            <person name="Levati E."/>
            <person name="Barry K.W."/>
            <person name="Belfiori B."/>
            <person name="Cichocki N."/>
            <person name="Clum A."/>
            <person name="Dockter R.B."/>
            <person name="Fauchery L."/>
            <person name="Guy J."/>
            <person name="Iotti M."/>
            <person name="Le Tacon F."/>
            <person name="Lindquist E.A."/>
            <person name="Lipzen A."/>
            <person name="Malagnac F."/>
            <person name="Mello A."/>
            <person name="Molinier V."/>
            <person name="Miyauchi S."/>
            <person name="Poulain J."/>
            <person name="Riccioni C."/>
            <person name="Rubini A."/>
            <person name="Sitrit Y."/>
            <person name="Splivallo R."/>
            <person name="Traeger S."/>
            <person name="Wang M."/>
            <person name="Zifcakova L."/>
            <person name="Wipf D."/>
            <person name="Zambonelli A."/>
            <person name="Paolocci F."/>
            <person name="Nowrousian M."/>
            <person name="Ottonello S."/>
            <person name="Baldrian P."/>
            <person name="Spatafora J.W."/>
            <person name="Henrissat B."/>
            <person name="Nagy L.G."/>
            <person name="Aury J.M."/>
            <person name="Wincker P."/>
            <person name="Grigoriev I.V."/>
            <person name="Bonfante P."/>
            <person name="Martin F.M."/>
        </authorList>
    </citation>
    <scope>NUCLEOTIDE SEQUENCE [LARGE SCALE GENOMIC DNA]</scope>
    <source>
        <strain evidence="8 9">RN42</strain>
    </source>
</reference>
<dbReference type="GO" id="GO:0061630">
    <property type="term" value="F:ubiquitin protein ligase activity"/>
    <property type="evidence" value="ECO:0007669"/>
    <property type="project" value="InterPro"/>
</dbReference>
<keyword evidence="2 5" id="KW-0863">Zinc-finger</keyword>
<proteinExistence type="inferred from homology"/>
<evidence type="ECO:0000256" key="6">
    <source>
        <dbReference type="SAM" id="Coils"/>
    </source>
</evidence>
<dbReference type="Gene3D" id="3.30.40.10">
    <property type="entry name" value="Zinc/RING finger domain, C3HC4 (zinc finger)"/>
    <property type="match status" value="1"/>
</dbReference>
<dbReference type="STRING" id="1160509.A0A3N4IN17"/>
<dbReference type="InterPro" id="IPR013083">
    <property type="entry name" value="Znf_RING/FYVE/PHD"/>
</dbReference>
<dbReference type="AlphaFoldDB" id="A0A3N4IN17"/>
<dbReference type="GO" id="GO:0005634">
    <property type="term" value="C:nucleus"/>
    <property type="evidence" value="ECO:0007669"/>
    <property type="project" value="UniProtKB-SubCell"/>
</dbReference>
<evidence type="ECO:0000256" key="2">
    <source>
        <dbReference type="ARBA" id="ARBA00022771"/>
    </source>
</evidence>
<dbReference type="InterPro" id="IPR017907">
    <property type="entry name" value="Znf_RING_CS"/>
</dbReference>
<accession>A0A3N4IN17</accession>
<dbReference type="InterPro" id="IPR016818">
    <property type="entry name" value="NOSIP"/>
</dbReference>
<dbReference type="Proteomes" id="UP000275078">
    <property type="component" value="Unassembled WGS sequence"/>
</dbReference>
<sequence length="372" mass="41769">MAHSKRNTSLAFFTSYERSLLKGEYGTIKSRLSRESFKAFDACNLCLMRARDPVACEHSGDIFCRECAVENLITQRKEIVRMQQELDARIREEEEERLRLEAEAQQRAIQDFELLQMGLEIKTKEAGEQLASRRTIVGRENGKLVVEEEETPTGGTGSGSGKKRKFELDEEELMNIAKEETQKAKKILTEERNAKEAKKLRSFWLPSLTPSVDKTGLPQKPPKLQPVCPASDNDKIHHYSLKELVTVNFTEDDTEKTKHGEVQRICPSCKKGLNNATKAMLAKPCGHVICKPCVDKFMMPDMNDPHVEDKSIRCYVCSIDLTEKPEKKSSKKKKKDKNGIKPGLVLMKGDGTGFAAAGGNVTSKKEGTAFLV</sequence>
<keyword evidence="9" id="KW-1185">Reference proteome</keyword>
<dbReference type="PANTHER" id="PTHR13063">
    <property type="entry name" value="ENOS INTERACTING PROTEIN"/>
    <property type="match status" value="1"/>
</dbReference>
<dbReference type="OrthoDB" id="116827at2759"/>
<dbReference type="EMBL" id="ML119646">
    <property type="protein sequence ID" value="RPA87532.1"/>
    <property type="molecule type" value="Genomic_DNA"/>
</dbReference>
<dbReference type="FunFam" id="3.30.40.10:FF:000673">
    <property type="entry name" value="RING finger domain protein, putative"/>
    <property type="match status" value="1"/>
</dbReference>
<dbReference type="PANTHER" id="PTHR13063:SF10">
    <property type="entry name" value="NITRIC OXIDE SYNTHASE-INTERACTING PROTEIN"/>
    <property type="match status" value="1"/>
</dbReference>
<dbReference type="Pfam" id="PF13445">
    <property type="entry name" value="zf-RING_UBOX"/>
    <property type="match status" value="1"/>
</dbReference>
<dbReference type="InterPro" id="IPR001841">
    <property type="entry name" value="Znf_RING"/>
</dbReference>
<dbReference type="PIRSF" id="PIRSF023577">
    <property type="entry name" value="ENOS_interacting"/>
    <property type="match status" value="1"/>
</dbReference>
<evidence type="ECO:0000256" key="5">
    <source>
        <dbReference type="PROSITE-ProRule" id="PRU00175"/>
    </source>
</evidence>